<dbReference type="OrthoDB" id="192739at2"/>
<dbReference type="HOGENOM" id="CLU_046006_12_4_3"/>
<reference evidence="2" key="1">
    <citation type="submission" date="2012-04" db="EMBL/GenBank/DDBJ databases">
        <title>Finished genome of Dactylococcopsis salina PCC 8305.</title>
        <authorList>
            <consortium name="US DOE Joint Genome Institute"/>
            <person name="Gugger M."/>
            <person name="Coursin T."/>
            <person name="Rippka R."/>
            <person name="Tandeau De Marsac N."/>
            <person name="Huntemann M."/>
            <person name="Wei C.-L."/>
            <person name="Han J."/>
            <person name="Detter J.C."/>
            <person name="Han C."/>
            <person name="Tapia R."/>
            <person name="Daligault H."/>
            <person name="Chen A."/>
            <person name="Krypides N."/>
            <person name="Mavromatis K."/>
            <person name="Markowitz V."/>
            <person name="Szeto E."/>
            <person name="Ivanova N."/>
            <person name="Ovchinnikova G."/>
            <person name="Pagani I."/>
            <person name="Pati A."/>
            <person name="Goodwin L."/>
            <person name="Peters L."/>
            <person name="Pitluck S."/>
            <person name="Woyke T."/>
            <person name="Kerfeld C."/>
        </authorList>
    </citation>
    <scope>NUCLEOTIDE SEQUENCE [LARGE SCALE GENOMIC DNA]</scope>
    <source>
        <strain evidence="2">PCC 8305</strain>
    </source>
</reference>
<dbReference type="GO" id="GO:0016829">
    <property type="term" value="F:lyase activity"/>
    <property type="evidence" value="ECO:0007669"/>
    <property type="project" value="UniProtKB-KW"/>
</dbReference>
<dbReference type="Proteomes" id="UP000010482">
    <property type="component" value="Chromosome"/>
</dbReference>
<dbReference type="Pfam" id="PF00903">
    <property type="entry name" value="Glyoxalase"/>
    <property type="match status" value="1"/>
</dbReference>
<dbReference type="EMBL" id="CP003944">
    <property type="protein sequence ID" value="AFZ50516.1"/>
    <property type="molecule type" value="Genomic_DNA"/>
</dbReference>
<dbReference type="PANTHER" id="PTHR21366">
    <property type="entry name" value="GLYOXALASE FAMILY PROTEIN"/>
    <property type="match status" value="1"/>
</dbReference>
<keyword evidence="3" id="KW-1185">Reference proteome</keyword>
<dbReference type="eggNOG" id="COG0346">
    <property type="taxonomic scope" value="Bacteria"/>
</dbReference>
<dbReference type="STRING" id="13035.Dacsa_1861"/>
<dbReference type="PANTHER" id="PTHR21366:SF22">
    <property type="entry name" value="VOC DOMAIN-CONTAINING PROTEIN"/>
    <property type="match status" value="1"/>
</dbReference>
<accession>K9YUB2</accession>
<name>K9YUB2_DACS8</name>
<dbReference type="InterPro" id="IPR029068">
    <property type="entry name" value="Glyas_Bleomycin-R_OHBP_Dase"/>
</dbReference>
<dbReference type="PATRIC" id="fig|13035.3.peg.2112"/>
<dbReference type="RefSeq" id="WP_015229513.1">
    <property type="nucleotide sequence ID" value="NC_019780.1"/>
</dbReference>
<dbReference type="InterPro" id="IPR004360">
    <property type="entry name" value="Glyas_Fos-R_dOase_dom"/>
</dbReference>
<evidence type="ECO:0000313" key="2">
    <source>
        <dbReference type="EMBL" id="AFZ50516.1"/>
    </source>
</evidence>
<sequence length="120" mass="13471">MGVTRYLHTAILVSDLKASEAFYSEVLELPKAERSLKFPGVWYQVGDDQIHLIEDANWKTTPVNREKWGRNPHIAFAVDDLELIKTRLREGGYPLQSSASGRAALFTKDPDGNIVELSAE</sequence>
<dbReference type="AlphaFoldDB" id="K9YUB2"/>
<evidence type="ECO:0000313" key="3">
    <source>
        <dbReference type="Proteomes" id="UP000010482"/>
    </source>
</evidence>
<dbReference type="InterPro" id="IPR037523">
    <property type="entry name" value="VOC_core"/>
</dbReference>
<proteinExistence type="predicted"/>
<dbReference type="SUPFAM" id="SSF54593">
    <property type="entry name" value="Glyoxalase/Bleomycin resistance protein/Dihydroxybiphenyl dioxygenase"/>
    <property type="match status" value="1"/>
</dbReference>
<evidence type="ECO:0000259" key="1">
    <source>
        <dbReference type="PROSITE" id="PS51819"/>
    </source>
</evidence>
<dbReference type="InterPro" id="IPR050383">
    <property type="entry name" value="GlyoxalaseI/FosfomycinResist"/>
</dbReference>
<organism evidence="2 3">
    <name type="scientific">Dactylococcopsis salina (strain PCC 8305)</name>
    <name type="common">Myxobactron salinum</name>
    <dbReference type="NCBI Taxonomy" id="13035"/>
    <lineage>
        <taxon>Bacteria</taxon>
        <taxon>Bacillati</taxon>
        <taxon>Cyanobacteriota</taxon>
        <taxon>Cyanophyceae</taxon>
        <taxon>Nodosilineales</taxon>
        <taxon>Cymatolegaceae</taxon>
        <taxon>Dactylococcopsis</taxon>
    </lineage>
</organism>
<dbReference type="Gene3D" id="3.10.180.10">
    <property type="entry name" value="2,3-Dihydroxybiphenyl 1,2-Dioxygenase, domain 1"/>
    <property type="match status" value="1"/>
</dbReference>
<feature type="domain" description="VOC" evidence="1">
    <location>
        <begin position="5"/>
        <end position="120"/>
    </location>
</feature>
<dbReference type="PROSITE" id="PS51819">
    <property type="entry name" value="VOC"/>
    <property type="match status" value="1"/>
</dbReference>
<dbReference type="KEGG" id="dsl:Dacsa_1861"/>
<protein>
    <submittedName>
        <fullName evidence="2">Lactoylglutathione lyase-like lyase</fullName>
    </submittedName>
</protein>
<gene>
    <name evidence="2" type="ORF">Dacsa_1861</name>
</gene>